<evidence type="ECO:0000259" key="7">
    <source>
        <dbReference type="Pfam" id="PF25183"/>
    </source>
</evidence>
<keyword evidence="6" id="KW-0998">Cell outer membrane</keyword>
<sequence>MPVFAYTAHAFRPNFRFIRSRFFFVILFGLFAISEHRAIAQVVSATLQGTVQDTTGATVSKVNVEALNVSTGIVTRAETNDSGRFVFASLAPGGPYTLTIEAEGFNTEVRFGIHLAINQVIDLNIPLHIGASTQKVEVTSDATQLETSSAAVGQVIGNRSVENLPLNQRNVWSLLFLTPGVTGSVTYQYNSMNMSVNGGRPGSTNLLVDGIPGSPPLIVPIGSLGIFPSVDSVQEFKVLTNGYSAEFGRSGSGIVNVILKSGTNQFHGSLFEFLRNSVLDANTYFANQSGTSLPSFKRSQFGGSVTGPVVLPKLYNGKDKTFFLFSYEGLRQGTESELTTTVPTALQRAGDFSQTLNAAGNPVLIYDPETTVASGSGYVRESFLDETGKNVIPAGRIDPVAAAIVQYYPLPNQTDGAGGVNNYFASGVTKLNIDTYDAKVDEVINDKNRLFARYSRRNLTSPPLVLFPKADEIAEGGQSQPQTSNSAAIDYTWTPSPNYVLEIPFGFSRTAINFTPLSAGFNPSTGLGFPGYIAANADHLLFPGIAPANYYTLGDAGQGQTRAGGFTVFSLGVNNTRILGNHVLTFGGEARLLQANDVESGASTGNYSFTNAITQGPNPNAATATAGNAIASLLLGIGSGTMQINTKNAATASKYYGLYIQDDWKAFSRLTANLGLRYDLDIPRTERYNRMETFDPNAISPLATQTGLTSLTGGVVFNGVNGVSRRQFSPQWKNFGPRIGLAYQLDNNTVVRAAYGVYFGPSIRSAFATIGQEGFGSSTTYTGSANGLTPSVYLSNPFPNGLNLPSGSSQGLLTGIGSSFENPLRYDNKVGYTRNWNLDIQRQLPFNLLLDVAYVGSFGLHLNKSGEADWNADQLAPAALALGSQLQQTVANPFYGIITTGPESSKTIARSYLEAPFPQFTAVDLSYLLGGYTQYDSFQLKVNKRISQGLNFLVSFTGQKQIDNYSGIQNVGNITGGIQNIYNPQAERAVSSNDISKSLVISGVYSLPFGRGQQFGSNWNRPLDLVFGGWQFNGIATEHTGFPLSPSTQNTANAGNNVLRPNLTGLTPVVHGSVTSRLHNYLNAAAFSQPSPFTFGDAPRTLSNVRAPNVENVDFSAFKNFRATEKLNVQFRAEAFNLLNQVVFGNPNMVLTSGQFGSITTQSNTPREIQFALKILF</sequence>
<keyword evidence="9" id="KW-1185">Reference proteome</keyword>
<dbReference type="Gene3D" id="2.170.130.10">
    <property type="entry name" value="TonB-dependent receptor, plug domain"/>
    <property type="match status" value="1"/>
</dbReference>
<comment type="caution">
    <text evidence="8">The sequence shown here is derived from an EMBL/GenBank/DDBJ whole genome shotgun (WGS) entry which is preliminary data.</text>
</comment>
<keyword evidence="5" id="KW-0472">Membrane</keyword>
<evidence type="ECO:0000256" key="6">
    <source>
        <dbReference type="ARBA" id="ARBA00023237"/>
    </source>
</evidence>
<dbReference type="Pfam" id="PF25183">
    <property type="entry name" value="OMP_b-brl_4"/>
    <property type="match status" value="1"/>
</dbReference>
<feature type="domain" description="TonB-dependent transporter Oar-like beta-barrel" evidence="7">
    <location>
        <begin position="258"/>
        <end position="1170"/>
    </location>
</feature>
<dbReference type="InterPro" id="IPR036942">
    <property type="entry name" value="Beta-barrel_TonB_sf"/>
</dbReference>
<evidence type="ECO:0000256" key="2">
    <source>
        <dbReference type="ARBA" id="ARBA00022448"/>
    </source>
</evidence>
<evidence type="ECO:0000256" key="5">
    <source>
        <dbReference type="ARBA" id="ARBA00023136"/>
    </source>
</evidence>
<keyword evidence="8" id="KW-0675">Receptor</keyword>
<reference evidence="9" key="1">
    <citation type="journal article" date="2019" name="Int. J. Syst. Evol. Microbiol.">
        <title>The Global Catalogue of Microorganisms (GCM) 10K type strain sequencing project: providing services to taxonomists for standard genome sequencing and annotation.</title>
        <authorList>
            <consortium name="The Broad Institute Genomics Platform"/>
            <consortium name="The Broad Institute Genome Sequencing Center for Infectious Disease"/>
            <person name="Wu L."/>
            <person name="Ma J."/>
        </authorList>
    </citation>
    <scope>NUCLEOTIDE SEQUENCE [LARGE SCALE GENOMIC DNA]</scope>
    <source>
        <strain evidence="9">JCM 4087</strain>
    </source>
</reference>
<dbReference type="InterPro" id="IPR008969">
    <property type="entry name" value="CarboxyPept-like_regulatory"/>
</dbReference>
<dbReference type="PANTHER" id="PTHR30069:SF46">
    <property type="entry name" value="OAR PROTEIN"/>
    <property type="match status" value="1"/>
</dbReference>
<organism evidence="8 9">
    <name type="scientific">Acidicapsa dinghuensis</name>
    <dbReference type="NCBI Taxonomy" id="2218256"/>
    <lineage>
        <taxon>Bacteria</taxon>
        <taxon>Pseudomonadati</taxon>
        <taxon>Acidobacteriota</taxon>
        <taxon>Terriglobia</taxon>
        <taxon>Terriglobales</taxon>
        <taxon>Acidobacteriaceae</taxon>
        <taxon>Acidicapsa</taxon>
    </lineage>
</organism>
<evidence type="ECO:0000256" key="1">
    <source>
        <dbReference type="ARBA" id="ARBA00004571"/>
    </source>
</evidence>
<keyword evidence="4" id="KW-0812">Transmembrane</keyword>
<dbReference type="InterPro" id="IPR057601">
    <property type="entry name" value="Oar-like_b-barrel"/>
</dbReference>
<evidence type="ECO:0000256" key="4">
    <source>
        <dbReference type="ARBA" id="ARBA00022692"/>
    </source>
</evidence>
<protein>
    <submittedName>
        <fullName evidence="8">TonB-dependent receptor domain-containing protein</fullName>
    </submittedName>
</protein>
<evidence type="ECO:0000313" key="9">
    <source>
        <dbReference type="Proteomes" id="UP001596091"/>
    </source>
</evidence>
<dbReference type="InterPro" id="IPR037066">
    <property type="entry name" value="Plug_dom_sf"/>
</dbReference>
<keyword evidence="3" id="KW-1134">Transmembrane beta strand</keyword>
<gene>
    <name evidence="8" type="ORF">ACFPT7_22460</name>
</gene>
<dbReference type="Proteomes" id="UP001596091">
    <property type="component" value="Unassembled WGS sequence"/>
</dbReference>
<dbReference type="SUPFAM" id="SSF56935">
    <property type="entry name" value="Porins"/>
    <property type="match status" value="1"/>
</dbReference>
<evidence type="ECO:0000313" key="8">
    <source>
        <dbReference type="EMBL" id="MFC5865087.1"/>
    </source>
</evidence>
<name>A0ABW1ELB0_9BACT</name>
<dbReference type="PANTHER" id="PTHR30069">
    <property type="entry name" value="TONB-DEPENDENT OUTER MEMBRANE RECEPTOR"/>
    <property type="match status" value="1"/>
</dbReference>
<proteinExistence type="predicted"/>
<dbReference type="SUPFAM" id="SSF49464">
    <property type="entry name" value="Carboxypeptidase regulatory domain-like"/>
    <property type="match status" value="1"/>
</dbReference>
<dbReference type="Gene3D" id="2.60.40.1120">
    <property type="entry name" value="Carboxypeptidase-like, regulatory domain"/>
    <property type="match status" value="1"/>
</dbReference>
<dbReference type="EMBL" id="JBHSPH010000010">
    <property type="protein sequence ID" value="MFC5865087.1"/>
    <property type="molecule type" value="Genomic_DNA"/>
</dbReference>
<comment type="subcellular location">
    <subcellularLocation>
        <location evidence="1">Cell outer membrane</location>
        <topology evidence="1">Multi-pass membrane protein</topology>
    </subcellularLocation>
</comment>
<dbReference type="InterPro" id="IPR039426">
    <property type="entry name" value="TonB-dep_rcpt-like"/>
</dbReference>
<dbReference type="RefSeq" id="WP_263331986.1">
    <property type="nucleotide sequence ID" value="NZ_JAGSYH010000001.1"/>
</dbReference>
<dbReference type="Gene3D" id="2.40.170.20">
    <property type="entry name" value="TonB-dependent receptor, beta-barrel domain"/>
    <property type="match status" value="1"/>
</dbReference>
<evidence type="ECO:0000256" key="3">
    <source>
        <dbReference type="ARBA" id="ARBA00022452"/>
    </source>
</evidence>
<keyword evidence="2" id="KW-0813">Transport</keyword>
<dbReference type="Pfam" id="PF13620">
    <property type="entry name" value="CarboxypepD_reg"/>
    <property type="match status" value="1"/>
</dbReference>
<accession>A0ABW1ELB0</accession>